<sequence length="55" mass="5927">MSATDDDTDATWLCHGCGSYAVPETEDECPECGFDRTSLDPDDPYSGENAGFQFG</sequence>
<comment type="caution">
    <text evidence="2">The sequence shown here is derived from an EMBL/GenBank/DDBJ whole genome shotgun (WGS) entry which is preliminary data.</text>
</comment>
<accession>A0ABN2KZ17</accession>
<dbReference type="EMBL" id="BAAAPN010000059">
    <property type="protein sequence ID" value="GAA1769273.1"/>
    <property type="molecule type" value="Genomic_DNA"/>
</dbReference>
<dbReference type="RefSeq" id="WP_344067593.1">
    <property type="nucleotide sequence ID" value="NZ_BAAAPN010000059.1"/>
</dbReference>
<keyword evidence="3" id="KW-1185">Reference proteome</keyword>
<dbReference type="Proteomes" id="UP001501475">
    <property type="component" value="Unassembled WGS sequence"/>
</dbReference>
<evidence type="ECO:0000313" key="2">
    <source>
        <dbReference type="EMBL" id="GAA1769273.1"/>
    </source>
</evidence>
<evidence type="ECO:0000313" key="3">
    <source>
        <dbReference type="Proteomes" id="UP001501475"/>
    </source>
</evidence>
<reference evidence="2 3" key="1">
    <citation type="journal article" date="2019" name="Int. J. Syst. Evol. Microbiol.">
        <title>The Global Catalogue of Microorganisms (GCM) 10K type strain sequencing project: providing services to taxonomists for standard genome sequencing and annotation.</title>
        <authorList>
            <consortium name="The Broad Institute Genomics Platform"/>
            <consortium name="The Broad Institute Genome Sequencing Center for Infectious Disease"/>
            <person name="Wu L."/>
            <person name="Ma J."/>
        </authorList>
    </citation>
    <scope>NUCLEOTIDE SEQUENCE [LARGE SCALE GENOMIC DNA]</scope>
    <source>
        <strain evidence="2 3">JCM 15591</strain>
    </source>
</reference>
<protein>
    <submittedName>
        <fullName evidence="2">Uncharacterized protein</fullName>
    </submittedName>
</protein>
<organism evidence="2 3">
    <name type="scientific">Nostocoides vanveenii</name>
    <dbReference type="NCBI Taxonomy" id="330835"/>
    <lineage>
        <taxon>Bacteria</taxon>
        <taxon>Bacillati</taxon>
        <taxon>Actinomycetota</taxon>
        <taxon>Actinomycetes</taxon>
        <taxon>Micrococcales</taxon>
        <taxon>Intrasporangiaceae</taxon>
        <taxon>Nostocoides</taxon>
    </lineage>
</organism>
<proteinExistence type="predicted"/>
<gene>
    <name evidence="2" type="ORF">GCM10009810_29680</name>
</gene>
<dbReference type="SUPFAM" id="SSF57802">
    <property type="entry name" value="Rubredoxin-like"/>
    <property type="match status" value="1"/>
</dbReference>
<feature type="region of interest" description="Disordered" evidence="1">
    <location>
        <begin position="34"/>
        <end position="55"/>
    </location>
</feature>
<name>A0ABN2KZ17_9MICO</name>
<evidence type="ECO:0000256" key="1">
    <source>
        <dbReference type="SAM" id="MobiDB-lite"/>
    </source>
</evidence>